<sequence length="95" mass="10364">MFKDVMANEGASFEPNTGQFTASVPGVYMFIVQYCPDTSKWAFLSIVSERGALIRSAHKGKTSGMCVSMQTKVLIGEKVWVQCTSPTCKIYGVEG</sequence>
<dbReference type="AlphaFoldDB" id="A0A9D4G3V2"/>
<dbReference type="InterPro" id="IPR001073">
    <property type="entry name" value="C1q_dom"/>
</dbReference>
<dbReference type="Pfam" id="PF00386">
    <property type="entry name" value="C1q"/>
    <property type="match status" value="1"/>
</dbReference>
<feature type="domain" description="C1q" evidence="1">
    <location>
        <begin position="1"/>
        <end position="95"/>
    </location>
</feature>
<dbReference type="Gene3D" id="2.60.120.40">
    <property type="match status" value="1"/>
</dbReference>
<dbReference type="InterPro" id="IPR008983">
    <property type="entry name" value="Tumour_necrosis_fac-like_dom"/>
</dbReference>
<organism evidence="2 3">
    <name type="scientific">Dreissena polymorpha</name>
    <name type="common">Zebra mussel</name>
    <name type="synonym">Mytilus polymorpha</name>
    <dbReference type="NCBI Taxonomy" id="45954"/>
    <lineage>
        <taxon>Eukaryota</taxon>
        <taxon>Metazoa</taxon>
        <taxon>Spiralia</taxon>
        <taxon>Lophotrochozoa</taxon>
        <taxon>Mollusca</taxon>
        <taxon>Bivalvia</taxon>
        <taxon>Autobranchia</taxon>
        <taxon>Heteroconchia</taxon>
        <taxon>Euheterodonta</taxon>
        <taxon>Imparidentia</taxon>
        <taxon>Neoheterodontei</taxon>
        <taxon>Myida</taxon>
        <taxon>Dreissenoidea</taxon>
        <taxon>Dreissenidae</taxon>
        <taxon>Dreissena</taxon>
    </lineage>
</organism>
<dbReference type="SUPFAM" id="SSF49842">
    <property type="entry name" value="TNF-like"/>
    <property type="match status" value="1"/>
</dbReference>
<keyword evidence="3" id="KW-1185">Reference proteome</keyword>
<comment type="caution">
    <text evidence="2">The sequence shown here is derived from an EMBL/GenBank/DDBJ whole genome shotgun (WGS) entry which is preliminary data.</text>
</comment>
<reference evidence="2" key="2">
    <citation type="submission" date="2020-11" db="EMBL/GenBank/DDBJ databases">
        <authorList>
            <person name="McCartney M.A."/>
            <person name="Auch B."/>
            <person name="Kono T."/>
            <person name="Mallez S."/>
            <person name="Becker A."/>
            <person name="Gohl D.M."/>
            <person name="Silverstein K.A.T."/>
            <person name="Koren S."/>
            <person name="Bechman K.B."/>
            <person name="Herman A."/>
            <person name="Abrahante J.E."/>
            <person name="Garbe J."/>
        </authorList>
    </citation>
    <scope>NUCLEOTIDE SEQUENCE</scope>
    <source>
        <strain evidence="2">Duluth1</strain>
        <tissue evidence="2">Whole animal</tissue>
    </source>
</reference>
<name>A0A9D4G3V2_DREPO</name>
<dbReference type="Proteomes" id="UP000828390">
    <property type="component" value="Unassembled WGS sequence"/>
</dbReference>
<evidence type="ECO:0000259" key="1">
    <source>
        <dbReference type="PROSITE" id="PS50871"/>
    </source>
</evidence>
<dbReference type="EMBL" id="JAIWYP010000006">
    <property type="protein sequence ID" value="KAH3809851.1"/>
    <property type="molecule type" value="Genomic_DNA"/>
</dbReference>
<protein>
    <recommendedName>
        <fullName evidence="1">C1q domain-containing protein</fullName>
    </recommendedName>
</protein>
<evidence type="ECO:0000313" key="3">
    <source>
        <dbReference type="Proteomes" id="UP000828390"/>
    </source>
</evidence>
<evidence type="ECO:0000313" key="2">
    <source>
        <dbReference type="EMBL" id="KAH3809851.1"/>
    </source>
</evidence>
<dbReference type="PROSITE" id="PS50871">
    <property type="entry name" value="C1Q"/>
    <property type="match status" value="1"/>
</dbReference>
<proteinExistence type="predicted"/>
<reference evidence="2" key="1">
    <citation type="journal article" date="2019" name="bioRxiv">
        <title>The Genome of the Zebra Mussel, Dreissena polymorpha: A Resource for Invasive Species Research.</title>
        <authorList>
            <person name="McCartney M.A."/>
            <person name="Auch B."/>
            <person name="Kono T."/>
            <person name="Mallez S."/>
            <person name="Zhang Y."/>
            <person name="Obille A."/>
            <person name="Becker A."/>
            <person name="Abrahante J.E."/>
            <person name="Garbe J."/>
            <person name="Badalamenti J.P."/>
            <person name="Herman A."/>
            <person name="Mangelson H."/>
            <person name="Liachko I."/>
            <person name="Sullivan S."/>
            <person name="Sone E.D."/>
            <person name="Koren S."/>
            <person name="Silverstein K.A.T."/>
            <person name="Beckman K.B."/>
            <person name="Gohl D.M."/>
        </authorList>
    </citation>
    <scope>NUCLEOTIDE SEQUENCE</scope>
    <source>
        <strain evidence="2">Duluth1</strain>
        <tissue evidence="2">Whole animal</tissue>
    </source>
</reference>
<accession>A0A9D4G3V2</accession>
<gene>
    <name evidence="2" type="ORF">DPMN_138231</name>
</gene>